<reference evidence="2" key="1">
    <citation type="submission" date="2020-10" db="EMBL/GenBank/DDBJ databases">
        <authorList>
            <person name="Gilroy R."/>
        </authorList>
    </citation>
    <scope>NUCLEOTIDE SEQUENCE</scope>
    <source>
        <strain evidence="2">7293</strain>
    </source>
</reference>
<reference evidence="2" key="2">
    <citation type="journal article" date="2021" name="PeerJ">
        <title>Extensive microbial diversity within the chicken gut microbiome revealed by metagenomics and culture.</title>
        <authorList>
            <person name="Gilroy R."/>
            <person name="Ravi A."/>
            <person name="Getino M."/>
            <person name="Pursley I."/>
            <person name="Horton D.L."/>
            <person name="Alikhan N.F."/>
            <person name="Baker D."/>
            <person name="Gharbi K."/>
            <person name="Hall N."/>
            <person name="Watson M."/>
            <person name="Adriaenssens E.M."/>
            <person name="Foster-Nyarko E."/>
            <person name="Jarju S."/>
            <person name="Secka A."/>
            <person name="Antonio M."/>
            <person name="Oren A."/>
            <person name="Chaudhuri R.R."/>
            <person name="La Ragione R."/>
            <person name="Hildebrand F."/>
            <person name="Pallen M.J."/>
        </authorList>
    </citation>
    <scope>NUCLEOTIDE SEQUENCE</scope>
    <source>
        <strain evidence="2">7293</strain>
    </source>
</reference>
<dbReference type="Gene3D" id="3.40.50.360">
    <property type="match status" value="1"/>
</dbReference>
<evidence type="ECO:0000313" key="2">
    <source>
        <dbReference type="EMBL" id="MBO8436580.1"/>
    </source>
</evidence>
<sequence>MRISILYMSVTGHTEEMSHEIAEGIIEAGCECYLCNIFKSELDKEAVSSSCGVIFGSPVYLATLPWQMQQFFETGCKDFDLAGKLGGAFATAHYAQGGADTAIMSMLGILLVKGMLVYSGGSALGLPFIHHGPVALDKEGAHFDTSREMFRAFGRRFAAKCQELFGEKHR</sequence>
<organism evidence="2 3">
    <name type="scientific">Candidatus Ornithospirochaeta stercoripullorum</name>
    <dbReference type="NCBI Taxonomy" id="2840899"/>
    <lineage>
        <taxon>Bacteria</taxon>
        <taxon>Pseudomonadati</taxon>
        <taxon>Spirochaetota</taxon>
        <taxon>Spirochaetia</taxon>
        <taxon>Spirochaetales</taxon>
        <taxon>Spirochaetaceae</taxon>
        <taxon>Spirochaetaceae incertae sedis</taxon>
        <taxon>Candidatus Ornithospirochaeta</taxon>
    </lineage>
</organism>
<evidence type="ECO:0000259" key="1">
    <source>
        <dbReference type="PROSITE" id="PS50902"/>
    </source>
</evidence>
<evidence type="ECO:0000313" key="3">
    <source>
        <dbReference type="Proteomes" id="UP000823615"/>
    </source>
</evidence>
<name>A0A9D9H2E5_9SPIO</name>
<accession>A0A9D9H2E5</accession>
<feature type="domain" description="Flavodoxin-like" evidence="1">
    <location>
        <begin position="3"/>
        <end position="158"/>
    </location>
</feature>
<dbReference type="GO" id="GO:0010181">
    <property type="term" value="F:FMN binding"/>
    <property type="evidence" value="ECO:0007669"/>
    <property type="project" value="InterPro"/>
</dbReference>
<dbReference type="PROSITE" id="PS50902">
    <property type="entry name" value="FLAVODOXIN_LIKE"/>
    <property type="match status" value="1"/>
</dbReference>
<dbReference type="SUPFAM" id="SSF52218">
    <property type="entry name" value="Flavoproteins"/>
    <property type="match status" value="1"/>
</dbReference>
<proteinExistence type="predicted"/>
<dbReference type="InterPro" id="IPR008254">
    <property type="entry name" value="Flavodoxin/NO_synth"/>
</dbReference>
<protein>
    <submittedName>
        <fullName evidence="2">Flavodoxin family protein</fullName>
    </submittedName>
</protein>
<dbReference type="AlphaFoldDB" id="A0A9D9H2E5"/>
<dbReference type="Proteomes" id="UP000823615">
    <property type="component" value="Unassembled WGS sequence"/>
</dbReference>
<dbReference type="InterPro" id="IPR029039">
    <property type="entry name" value="Flavoprotein-like_sf"/>
</dbReference>
<comment type="caution">
    <text evidence="2">The sequence shown here is derived from an EMBL/GenBank/DDBJ whole genome shotgun (WGS) entry which is preliminary data.</text>
</comment>
<dbReference type="EMBL" id="JADIMT010000071">
    <property type="protein sequence ID" value="MBO8436580.1"/>
    <property type="molecule type" value="Genomic_DNA"/>
</dbReference>
<dbReference type="Pfam" id="PF12724">
    <property type="entry name" value="Flavodoxin_5"/>
    <property type="match status" value="1"/>
</dbReference>
<dbReference type="InterPro" id="IPR026816">
    <property type="entry name" value="Flavodoxin_dom"/>
</dbReference>
<gene>
    <name evidence="2" type="ORF">IAA97_06335</name>
</gene>